<feature type="transmembrane region" description="Helical" evidence="8">
    <location>
        <begin position="324"/>
        <end position="348"/>
    </location>
</feature>
<dbReference type="OrthoDB" id="9770036at2"/>
<evidence type="ECO:0000256" key="2">
    <source>
        <dbReference type="ARBA" id="ARBA00022475"/>
    </source>
</evidence>
<keyword evidence="5 8" id="KW-0472">Membrane</keyword>
<dbReference type="GO" id="GO:0005886">
    <property type="term" value="C:plasma membrane"/>
    <property type="evidence" value="ECO:0007669"/>
    <property type="project" value="UniProtKB-SubCell"/>
</dbReference>
<sequence length="448" mass="46738">MTGDSNNNSNAANRRMFFTMLWGAMFRRRSRAVMAVLASLVGAATLFCLTVVCLEVPRQMSEEFRSYGANLVVSSTAVSSTASSTLSAGASEGAASSSTVSDAQGMDSATLNEVIAAVDAAGQENHAEYRYENVRVHAASYIIAGMNPADTRVLDQHWTVEGDWPASGDTKNIMVGRDIADAMNLQVGSSLTMSYRGDSDDDSDSASQASDSASASASASSSAASHASSDIMDTSGESFRVCGIIDTGGEEDSMIYADMALVEQLSGTERGADAVEFASSLDADGLDALVSSINAHSAQWHVTAQKVSRISAANQRIITMLNTLFWIVSLVVLVLTLIGVATTVTSIVSQRRNEIGLRKALGASAQSIAREFYAQSALYGLAGSVLGIAVGYAVATVLATQVFGKSVGFHWVLALASAAVTVAVTVVASVGPVHRASRIDPAVVLREE</sequence>
<accession>A0A261EYD6</accession>
<keyword evidence="3 8" id="KW-0812">Transmembrane</keyword>
<gene>
    <name evidence="10" type="ORF">PSSU_0654</name>
</gene>
<evidence type="ECO:0000313" key="11">
    <source>
        <dbReference type="Proteomes" id="UP000216454"/>
    </source>
</evidence>
<keyword evidence="2" id="KW-1003">Cell membrane</keyword>
<dbReference type="PANTHER" id="PTHR30572">
    <property type="entry name" value="MEMBRANE COMPONENT OF TRANSPORTER-RELATED"/>
    <property type="match status" value="1"/>
</dbReference>
<evidence type="ECO:0000256" key="8">
    <source>
        <dbReference type="SAM" id="Phobius"/>
    </source>
</evidence>
<dbReference type="Pfam" id="PF02687">
    <property type="entry name" value="FtsX"/>
    <property type="match status" value="1"/>
</dbReference>
<comment type="similarity">
    <text evidence="6">Belongs to the ABC-4 integral membrane protein family.</text>
</comment>
<evidence type="ECO:0000256" key="7">
    <source>
        <dbReference type="SAM" id="MobiDB-lite"/>
    </source>
</evidence>
<evidence type="ECO:0000259" key="9">
    <source>
        <dbReference type="Pfam" id="PF02687"/>
    </source>
</evidence>
<dbReference type="Proteomes" id="UP000216454">
    <property type="component" value="Unassembled WGS sequence"/>
</dbReference>
<dbReference type="GO" id="GO:0022857">
    <property type="term" value="F:transmembrane transporter activity"/>
    <property type="evidence" value="ECO:0007669"/>
    <property type="project" value="TreeGrafter"/>
</dbReference>
<keyword evidence="11" id="KW-1185">Reference proteome</keyword>
<dbReference type="EMBL" id="MWWQ01000006">
    <property type="protein sequence ID" value="OZG51871.1"/>
    <property type="molecule type" value="Genomic_DNA"/>
</dbReference>
<reference evidence="10 11" key="1">
    <citation type="journal article" date="2017" name="BMC Genomics">
        <title>Comparative genomic and phylogenomic analyses of the Bifidobacteriaceae family.</title>
        <authorList>
            <person name="Lugli G.A."/>
            <person name="Milani C."/>
            <person name="Turroni F."/>
            <person name="Duranti S."/>
            <person name="Mancabelli L."/>
            <person name="Mangifesta M."/>
            <person name="Ferrario C."/>
            <person name="Modesto M."/>
            <person name="Mattarelli P."/>
            <person name="Jiri K."/>
            <person name="van Sinderen D."/>
            <person name="Ventura M."/>
        </authorList>
    </citation>
    <scope>NUCLEOTIDE SEQUENCE [LARGE SCALE GENOMIC DNA]</scope>
    <source>
        <strain evidence="10 11">DSM 24744</strain>
    </source>
</reference>
<dbReference type="InterPro" id="IPR050250">
    <property type="entry name" value="Macrolide_Exporter_MacB"/>
</dbReference>
<evidence type="ECO:0000256" key="1">
    <source>
        <dbReference type="ARBA" id="ARBA00004651"/>
    </source>
</evidence>
<evidence type="ECO:0000256" key="6">
    <source>
        <dbReference type="ARBA" id="ARBA00038076"/>
    </source>
</evidence>
<keyword evidence="4 8" id="KW-1133">Transmembrane helix</keyword>
<comment type="caution">
    <text evidence="10">The sequence shown here is derived from an EMBL/GenBank/DDBJ whole genome shotgun (WGS) entry which is preliminary data.</text>
</comment>
<feature type="compositionally biased region" description="Low complexity" evidence="7">
    <location>
        <begin position="205"/>
        <end position="230"/>
    </location>
</feature>
<proteinExistence type="inferred from homology"/>
<feature type="transmembrane region" description="Helical" evidence="8">
    <location>
        <begin position="377"/>
        <end position="403"/>
    </location>
</feature>
<dbReference type="RefSeq" id="WP_094690984.1">
    <property type="nucleotide sequence ID" value="NZ_MWWQ01000006.1"/>
</dbReference>
<dbReference type="InterPro" id="IPR003838">
    <property type="entry name" value="ABC3_permease_C"/>
</dbReference>
<organism evidence="10 11">
    <name type="scientific">Pseudoscardovia suis</name>
    <dbReference type="NCBI Taxonomy" id="987063"/>
    <lineage>
        <taxon>Bacteria</taxon>
        <taxon>Bacillati</taxon>
        <taxon>Actinomycetota</taxon>
        <taxon>Actinomycetes</taxon>
        <taxon>Bifidobacteriales</taxon>
        <taxon>Bifidobacteriaceae</taxon>
        <taxon>Pseudoscardovia</taxon>
    </lineage>
</organism>
<name>A0A261EYD6_9BIFI</name>
<feature type="domain" description="ABC3 transporter permease C-terminal" evidence="9">
    <location>
        <begin position="327"/>
        <end position="441"/>
    </location>
</feature>
<feature type="region of interest" description="Disordered" evidence="7">
    <location>
        <begin position="193"/>
        <end position="230"/>
    </location>
</feature>
<feature type="transmembrane region" description="Helical" evidence="8">
    <location>
        <begin position="409"/>
        <end position="430"/>
    </location>
</feature>
<evidence type="ECO:0000256" key="4">
    <source>
        <dbReference type="ARBA" id="ARBA00022989"/>
    </source>
</evidence>
<comment type="subcellular location">
    <subcellularLocation>
        <location evidence="1">Cell membrane</location>
        <topology evidence="1">Multi-pass membrane protein</topology>
    </subcellularLocation>
</comment>
<evidence type="ECO:0000313" key="10">
    <source>
        <dbReference type="EMBL" id="OZG51871.1"/>
    </source>
</evidence>
<dbReference type="AlphaFoldDB" id="A0A261EYD6"/>
<evidence type="ECO:0000256" key="5">
    <source>
        <dbReference type="ARBA" id="ARBA00023136"/>
    </source>
</evidence>
<dbReference type="PANTHER" id="PTHR30572:SF4">
    <property type="entry name" value="ABC TRANSPORTER PERMEASE YTRF"/>
    <property type="match status" value="1"/>
</dbReference>
<protein>
    <submittedName>
        <fullName evidence="10">ABC transporter permease</fullName>
    </submittedName>
</protein>
<evidence type="ECO:0000256" key="3">
    <source>
        <dbReference type="ARBA" id="ARBA00022692"/>
    </source>
</evidence>